<gene>
    <name evidence="2" type="ORF">ASN18_1414</name>
</gene>
<organism evidence="2 3">
    <name type="scientific">Candidatus Magnetominusculus xianensis</name>
    <dbReference type="NCBI Taxonomy" id="1748249"/>
    <lineage>
        <taxon>Bacteria</taxon>
        <taxon>Pseudomonadati</taxon>
        <taxon>Nitrospirota</taxon>
        <taxon>Nitrospiria</taxon>
        <taxon>Nitrospirales</taxon>
        <taxon>Nitrospiraceae</taxon>
        <taxon>Candidatus Magnetominusculus</taxon>
    </lineage>
</organism>
<sequence>MKLLRLLCTILLTISSSLSYAGGDDIAGTPSVADYPIQPDCDNHSIDYTRIPATYVDYEKTEGPYRVNGKSFTIFLKMKRIACSSDPFDKNVEYLEIRDETGEVHYSESNPINIMNPLYISIDAYALEGERGEGLVLSYWEWPSGPGHGHDVKLFTTYEGRLVELSGKINVIRGIHDSLKKGSNPSSVRLFDGDTLAYKIHNNYFTITIPLKVPLNTSGRVVPVKWEGIFEIEAHGYPITEETCAKLYTHHDASSPSKAVIFGPQTKIQYIHAYTKIDSEEFTITIDKNRAGFSMDIRIFDTWLKVKIDDIEGWVKGKKHFEAIGLPMFG</sequence>
<proteinExistence type="predicted"/>
<reference evidence="2 3" key="1">
    <citation type="submission" date="2015-11" db="EMBL/GenBank/DDBJ databases">
        <authorList>
            <person name="Lin W."/>
        </authorList>
    </citation>
    <scope>NUCLEOTIDE SEQUENCE [LARGE SCALE GENOMIC DNA]</scope>
    <source>
        <strain evidence="2 3">HCH-1</strain>
    </source>
</reference>
<feature type="signal peptide" evidence="1">
    <location>
        <begin position="1"/>
        <end position="21"/>
    </location>
</feature>
<dbReference type="Proteomes" id="UP000060487">
    <property type="component" value="Unassembled WGS sequence"/>
</dbReference>
<protein>
    <recommendedName>
        <fullName evidence="4">Secreted protein</fullName>
    </recommendedName>
</protein>
<evidence type="ECO:0000256" key="1">
    <source>
        <dbReference type="SAM" id="SignalP"/>
    </source>
</evidence>
<keyword evidence="1" id="KW-0732">Signal</keyword>
<feature type="chain" id="PRO_5046028588" description="Secreted protein" evidence="1">
    <location>
        <begin position="22"/>
        <end position="330"/>
    </location>
</feature>
<accession>A0ABR5SHE5</accession>
<evidence type="ECO:0008006" key="4">
    <source>
        <dbReference type="Google" id="ProtNLM"/>
    </source>
</evidence>
<dbReference type="RefSeq" id="WP_157072874.1">
    <property type="nucleotide sequence ID" value="NZ_LNQR01000054.1"/>
</dbReference>
<evidence type="ECO:0000313" key="3">
    <source>
        <dbReference type="Proteomes" id="UP000060487"/>
    </source>
</evidence>
<name>A0ABR5SHE5_9BACT</name>
<keyword evidence="3" id="KW-1185">Reference proteome</keyword>
<evidence type="ECO:0000313" key="2">
    <source>
        <dbReference type="EMBL" id="KWT86942.1"/>
    </source>
</evidence>
<dbReference type="EMBL" id="LNQR01000054">
    <property type="protein sequence ID" value="KWT86942.1"/>
    <property type="molecule type" value="Genomic_DNA"/>
</dbReference>
<comment type="caution">
    <text evidence="2">The sequence shown here is derived from an EMBL/GenBank/DDBJ whole genome shotgun (WGS) entry which is preliminary data.</text>
</comment>